<dbReference type="VEuPathDB" id="FungiDB:ASPZODRAFT_18600"/>
<protein>
    <submittedName>
        <fullName evidence="1">Uncharacterized protein</fullName>
    </submittedName>
</protein>
<organism evidence="1 2">
    <name type="scientific">Penicilliopsis zonata CBS 506.65</name>
    <dbReference type="NCBI Taxonomy" id="1073090"/>
    <lineage>
        <taxon>Eukaryota</taxon>
        <taxon>Fungi</taxon>
        <taxon>Dikarya</taxon>
        <taxon>Ascomycota</taxon>
        <taxon>Pezizomycotina</taxon>
        <taxon>Eurotiomycetes</taxon>
        <taxon>Eurotiomycetidae</taxon>
        <taxon>Eurotiales</taxon>
        <taxon>Aspergillaceae</taxon>
        <taxon>Penicilliopsis</taxon>
    </lineage>
</organism>
<dbReference type="GeneID" id="34613707"/>
<gene>
    <name evidence="1" type="ORF">ASPZODRAFT_18600</name>
</gene>
<dbReference type="OrthoDB" id="8864979at2759"/>
<keyword evidence="2" id="KW-1185">Reference proteome</keyword>
<dbReference type="EMBL" id="KV878348">
    <property type="protein sequence ID" value="OJJ44407.1"/>
    <property type="molecule type" value="Genomic_DNA"/>
</dbReference>
<name>A0A1L9SBB1_9EURO</name>
<dbReference type="AlphaFoldDB" id="A0A1L9SBB1"/>
<accession>A0A1L9SBB1</accession>
<sequence>MSVQPLLNTSWTLHRLSPLQHPEFQTLLGNQVALKTYANRLREQLIGNSVTGAYIGTTPLAAAADEEALSKTGALKACTWEPIDIPDEDGQSSISGISIVLEYENAVYKAALLAGRDGQGSRGDNATTALPLLLTRLPNALRQTVTTFLSATFDVYCALLRLPPYFLCTGLERYLHNLTGGSSGPVMDPSSDPRFILEDVVKEMQLTLSFSQPIAPSLKSLNVNVPRESFSQFVLPSTNAPAASKTPFLTSLGTYLETHLAMKLDLDDLSGQKTLAHQYIRLSKVACSAFVLGTEGRLKLVANLAEDDDDEAALSQKNLRVLSACKELLQAIIDRAAAGEHATT</sequence>
<proteinExistence type="predicted"/>
<dbReference type="Pfam" id="PF13092">
    <property type="entry name" value="CENP-L"/>
    <property type="match status" value="1"/>
</dbReference>
<evidence type="ECO:0000313" key="2">
    <source>
        <dbReference type="Proteomes" id="UP000184188"/>
    </source>
</evidence>
<dbReference type="RefSeq" id="XP_022578917.1">
    <property type="nucleotide sequence ID" value="XM_022727243.1"/>
</dbReference>
<evidence type="ECO:0000313" key="1">
    <source>
        <dbReference type="EMBL" id="OJJ44407.1"/>
    </source>
</evidence>
<reference evidence="2" key="1">
    <citation type="journal article" date="2017" name="Genome Biol.">
        <title>Comparative genomics reveals high biological diversity and specific adaptations in the industrially and medically important fungal genus Aspergillus.</title>
        <authorList>
            <person name="de Vries R.P."/>
            <person name="Riley R."/>
            <person name="Wiebenga A."/>
            <person name="Aguilar-Osorio G."/>
            <person name="Amillis S."/>
            <person name="Uchima C.A."/>
            <person name="Anderluh G."/>
            <person name="Asadollahi M."/>
            <person name="Askin M."/>
            <person name="Barry K."/>
            <person name="Battaglia E."/>
            <person name="Bayram O."/>
            <person name="Benocci T."/>
            <person name="Braus-Stromeyer S.A."/>
            <person name="Caldana C."/>
            <person name="Canovas D."/>
            <person name="Cerqueira G.C."/>
            <person name="Chen F."/>
            <person name="Chen W."/>
            <person name="Choi C."/>
            <person name="Clum A."/>
            <person name="Dos Santos R.A."/>
            <person name="Damasio A.R."/>
            <person name="Diallinas G."/>
            <person name="Emri T."/>
            <person name="Fekete E."/>
            <person name="Flipphi M."/>
            <person name="Freyberg S."/>
            <person name="Gallo A."/>
            <person name="Gournas C."/>
            <person name="Habgood R."/>
            <person name="Hainaut M."/>
            <person name="Harispe M.L."/>
            <person name="Henrissat B."/>
            <person name="Hilden K.S."/>
            <person name="Hope R."/>
            <person name="Hossain A."/>
            <person name="Karabika E."/>
            <person name="Karaffa L."/>
            <person name="Karanyi Z."/>
            <person name="Krasevec N."/>
            <person name="Kuo A."/>
            <person name="Kusch H."/>
            <person name="LaButti K."/>
            <person name="Lagendijk E.L."/>
            <person name="Lapidus A."/>
            <person name="Levasseur A."/>
            <person name="Lindquist E."/>
            <person name="Lipzen A."/>
            <person name="Logrieco A.F."/>
            <person name="MacCabe A."/>
            <person name="Maekelae M.R."/>
            <person name="Malavazi I."/>
            <person name="Melin P."/>
            <person name="Meyer V."/>
            <person name="Mielnichuk N."/>
            <person name="Miskei M."/>
            <person name="Molnar A.P."/>
            <person name="Mule G."/>
            <person name="Ngan C.Y."/>
            <person name="Orejas M."/>
            <person name="Orosz E."/>
            <person name="Ouedraogo J.P."/>
            <person name="Overkamp K.M."/>
            <person name="Park H.-S."/>
            <person name="Perrone G."/>
            <person name="Piumi F."/>
            <person name="Punt P.J."/>
            <person name="Ram A.F."/>
            <person name="Ramon A."/>
            <person name="Rauscher S."/>
            <person name="Record E."/>
            <person name="Riano-Pachon D.M."/>
            <person name="Robert V."/>
            <person name="Roehrig J."/>
            <person name="Ruller R."/>
            <person name="Salamov A."/>
            <person name="Salih N.S."/>
            <person name="Samson R.A."/>
            <person name="Sandor E."/>
            <person name="Sanguinetti M."/>
            <person name="Schuetze T."/>
            <person name="Sepcic K."/>
            <person name="Shelest E."/>
            <person name="Sherlock G."/>
            <person name="Sophianopoulou V."/>
            <person name="Squina F.M."/>
            <person name="Sun H."/>
            <person name="Susca A."/>
            <person name="Todd R.B."/>
            <person name="Tsang A."/>
            <person name="Unkles S.E."/>
            <person name="van de Wiele N."/>
            <person name="van Rossen-Uffink D."/>
            <person name="Oliveira J.V."/>
            <person name="Vesth T.C."/>
            <person name="Visser J."/>
            <person name="Yu J.-H."/>
            <person name="Zhou M."/>
            <person name="Andersen M.R."/>
            <person name="Archer D.B."/>
            <person name="Baker S.E."/>
            <person name="Benoit I."/>
            <person name="Brakhage A.A."/>
            <person name="Braus G.H."/>
            <person name="Fischer R."/>
            <person name="Frisvad J.C."/>
            <person name="Goldman G.H."/>
            <person name="Houbraken J."/>
            <person name="Oakley B."/>
            <person name="Pocsi I."/>
            <person name="Scazzocchio C."/>
            <person name="Seiboth B."/>
            <person name="vanKuyk P.A."/>
            <person name="Wortman J."/>
            <person name="Dyer P.S."/>
            <person name="Grigoriev I.V."/>
        </authorList>
    </citation>
    <scope>NUCLEOTIDE SEQUENCE [LARGE SCALE GENOMIC DNA]</scope>
    <source>
        <strain evidence="2">CBS 506.65</strain>
    </source>
</reference>
<dbReference type="InterPro" id="IPR025204">
    <property type="entry name" value="CENP-L"/>
</dbReference>
<dbReference type="Proteomes" id="UP000184188">
    <property type="component" value="Unassembled WGS sequence"/>
</dbReference>